<dbReference type="RefSeq" id="WP_086334037.1">
    <property type="nucleotide sequence ID" value="NZ_CP018791.1"/>
</dbReference>
<dbReference type="EMBL" id="CP018791">
    <property type="protein sequence ID" value="ARR02862.1"/>
    <property type="molecule type" value="Genomic_DNA"/>
</dbReference>
<evidence type="ECO:0000313" key="1">
    <source>
        <dbReference type="EMBL" id="ARR02862.1"/>
    </source>
</evidence>
<accession>A0A1X9T2U6</accession>
<reference evidence="1 2" key="1">
    <citation type="journal article" date="2017" name="Genome Biol. Evol.">
        <title>Comparative Genomic Analysis Identifies a Campylobacter Clade Deficient in Selenium Metabolism.</title>
        <authorList>
            <person name="Miller W.G."/>
            <person name="Yee E."/>
            <person name="Lopes B.S."/>
            <person name="Chapman M.H."/>
            <person name="Huynh S."/>
            <person name="Bono J.L."/>
            <person name="Parker C.T."/>
            <person name="Strachan N.J.C."/>
            <person name="Forbes K.J."/>
        </authorList>
    </citation>
    <scope>NUCLEOTIDE SEQUENCE [LARGE SCALE GENOMIC DNA]</scope>
    <source>
        <strain evidence="1 2">RM8964</strain>
    </source>
</reference>
<evidence type="ECO:0000313" key="2">
    <source>
        <dbReference type="Proteomes" id="UP000194265"/>
    </source>
</evidence>
<dbReference type="AlphaFoldDB" id="A0A1X9T2U6"/>
<dbReference type="OrthoDB" id="5359114at2"/>
<dbReference type="STRING" id="1660074.CVIC8964_1478"/>
<organism evidence="1 2">
    <name type="scientific">Campylobacter vicugnae</name>
    <dbReference type="NCBI Taxonomy" id="1660076"/>
    <lineage>
        <taxon>Bacteria</taxon>
        <taxon>Pseudomonadati</taxon>
        <taxon>Campylobacterota</taxon>
        <taxon>Epsilonproteobacteria</taxon>
        <taxon>Campylobacterales</taxon>
        <taxon>Campylobacteraceae</taxon>
        <taxon>Campylobacter</taxon>
    </lineage>
</organism>
<sequence>MYDEFKIRDIELLKIAQNARNYGLEFGENLAVLELFFRPKNFDITSSDLQNIGLVFTSLESIKEKFQLSK</sequence>
<dbReference type="Proteomes" id="UP000194265">
    <property type="component" value="Chromosome"/>
</dbReference>
<proteinExistence type="predicted"/>
<protein>
    <submittedName>
        <fullName evidence="1">Uncharacterized protein</fullName>
    </submittedName>
</protein>
<gene>
    <name evidence="1" type="ORF">CVIC8964_1478</name>
</gene>
<name>A0A1X9T2U6_9BACT</name>